<dbReference type="Pfam" id="PF03544">
    <property type="entry name" value="TonB_C"/>
    <property type="match status" value="1"/>
</dbReference>
<name>A0A2T6AIS9_9FLAO</name>
<dbReference type="InterPro" id="IPR037682">
    <property type="entry name" value="TonB_C"/>
</dbReference>
<keyword evidence="1" id="KW-0175">Coiled coil</keyword>
<evidence type="ECO:0000259" key="3">
    <source>
        <dbReference type="Pfam" id="PF03544"/>
    </source>
</evidence>
<organism evidence="4 5">
    <name type="scientific">Christiangramia gaetbulicola</name>
    <dbReference type="NCBI Taxonomy" id="703340"/>
    <lineage>
        <taxon>Bacteria</taxon>
        <taxon>Pseudomonadati</taxon>
        <taxon>Bacteroidota</taxon>
        <taxon>Flavobacteriia</taxon>
        <taxon>Flavobacteriales</taxon>
        <taxon>Flavobacteriaceae</taxon>
        <taxon>Christiangramia</taxon>
    </lineage>
</organism>
<accession>A0A2T6AIS9</accession>
<keyword evidence="2" id="KW-1133">Transmembrane helix</keyword>
<reference evidence="4 5" key="1">
    <citation type="submission" date="2018-04" db="EMBL/GenBank/DDBJ databases">
        <title>Genomic Encyclopedia of Archaeal and Bacterial Type Strains, Phase II (KMG-II): from individual species to whole genera.</title>
        <authorList>
            <person name="Goeker M."/>
        </authorList>
    </citation>
    <scope>NUCLEOTIDE SEQUENCE [LARGE SCALE GENOMIC DNA]</scope>
    <source>
        <strain evidence="4 5">DSM 23082</strain>
    </source>
</reference>
<keyword evidence="5" id="KW-1185">Reference proteome</keyword>
<dbReference type="AlphaFoldDB" id="A0A2T6AIS9"/>
<keyword evidence="2" id="KW-0472">Membrane</keyword>
<dbReference type="GO" id="GO:0055085">
    <property type="term" value="P:transmembrane transport"/>
    <property type="evidence" value="ECO:0007669"/>
    <property type="project" value="InterPro"/>
</dbReference>
<evidence type="ECO:0000313" key="5">
    <source>
        <dbReference type="Proteomes" id="UP000244174"/>
    </source>
</evidence>
<evidence type="ECO:0000256" key="1">
    <source>
        <dbReference type="SAM" id="Coils"/>
    </source>
</evidence>
<dbReference type="SUPFAM" id="SSF74653">
    <property type="entry name" value="TolA/TonB C-terminal domain"/>
    <property type="match status" value="1"/>
</dbReference>
<feature type="domain" description="TonB C-terminal" evidence="3">
    <location>
        <begin position="183"/>
        <end position="241"/>
    </location>
</feature>
<comment type="caution">
    <text evidence="4">The sequence shown here is derived from an EMBL/GenBank/DDBJ whole genome shotgun (WGS) entry which is preliminary data.</text>
</comment>
<dbReference type="RefSeq" id="WP_108172131.1">
    <property type="nucleotide sequence ID" value="NZ_QBKQ01000002.1"/>
</dbReference>
<protein>
    <submittedName>
        <fullName evidence="4">Protein TonB</fullName>
    </submittedName>
</protein>
<feature type="transmembrane region" description="Helical" evidence="2">
    <location>
        <begin position="16"/>
        <end position="34"/>
    </location>
</feature>
<dbReference type="OrthoDB" id="1522859at2"/>
<dbReference type="EMBL" id="QBKQ01000002">
    <property type="protein sequence ID" value="PTX43724.1"/>
    <property type="molecule type" value="Genomic_DNA"/>
</dbReference>
<proteinExistence type="predicted"/>
<evidence type="ECO:0000256" key="2">
    <source>
        <dbReference type="SAM" id="Phobius"/>
    </source>
</evidence>
<evidence type="ECO:0000313" key="4">
    <source>
        <dbReference type="EMBL" id="PTX43724.1"/>
    </source>
</evidence>
<dbReference type="Gene3D" id="3.30.1150.10">
    <property type="match status" value="1"/>
</dbReference>
<feature type="coiled-coil region" evidence="1">
    <location>
        <begin position="81"/>
        <end position="126"/>
    </location>
</feature>
<dbReference type="Proteomes" id="UP000244174">
    <property type="component" value="Unassembled WGS sequence"/>
</dbReference>
<keyword evidence="2" id="KW-0812">Transmembrane</keyword>
<sequence length="247" mass="28151">MQVKKNPKADLSRNSFIFFQIGLILILAITYFGIEWKFTEHSDTFSYEIVVPESDMEDIPVTAIKDVPPPPPPPPPVPEVIEVVADELEVEETEIRSTESNQEQKIEKVIEVAEIKEEKIEEKVEEVPFVLIENVPVYPGCENQPDNASKKRCMSAKIDELIQHEFNTNLGADLNLYGINRIYVVFRINEHGDVTGIQTRGPHKLLEAEAERVIKMLPKMSPGKQRNRPVSVVYTLPITFEVREESL</sequence>
<gene>
    <name evidence="4" type="ORF">C8P64_2256</name>
</gene>